<evidence type="ECO:0000256" key="17">
    <source>
        <dbReference type="ARBA" id="ARBA00048679"/>
    </source>
</evidence>
<feature type="domain" description="EGF-like" evidence="22">
    <location>
        <begin position="980"/>
        <end position="1021"/>
    </location>
</feature>
<dbReference type="Pfam" id="PF00954">
    <property type="entry name" value="S_locus_glycop"/>
    <property type="match status" value="2"/>
</dbReference>
<evidence type="ECO:0000256" key="4">
    <source>
        <dbReference type="ARBA" id="ARBA00022536"/>
    </source>
</evidence>
<evidence type="ECO:0000256" key="11">
    <source>
        <dbReference type="ARBA" id="ARBA00022989"/>
    </source>
</evidence>
<proteinExistence type="predicted"/>
<evidence type="ECO:0000259" key="21">
    <source>
        <dbReference type="SMART" id="SM00108"/>
    </source>
</evidence>
<comment type="caution">
    <text evidence="26">The sequence shown here is derived from an EMBL/GenBank/DDBJ whole genome shotgun (WGS) entry which is preliminary data.</text>
</comment>
<feature type="domain" description="Bulb-type lectin" evidence="21">
    <location>
        <begin position="720"/>
        <end position="844"/>
    </location>
</feature>
<dbReference type="SMART" id="SM00473">
    <property type="entry name" value="PAN_AP"/>
    <property type="match status" value="2"/>
</dbReference>
<dbReference type="FunFam" id="3.30.200.20:FF:000059">
    <property type="entry name" value="S-receptor-like serine/threonine-protein kinase"/>
    <property type="match status" value="2"/>
</dbReference>
<feature type="domain" description="Apple" evidence="25">
    <location>
        <begin position="1031"/>
        <end position="1106"/>
    </location>
</feature>
<dbReference type="SMART" id="SM00181">
    <property type="entry name" value="EGF"/>
    <property type="match status" value="2"/>
</dbReference>
<dbReference type="FunFam" id="1.10.510.10:FF:000302">
    <property type="entry name" value="Serine/threonine-protein kinase"/>
    <property type="match status" value="2"/>
</dbReference>
<dbReference type="InterPro" id="IPR001878">
    <property type="entry name" value="Znf_CCHC"/>
</dbReference>
<dbReference type="GO" id="GO:0005524">
    <property type="term" value="F:ATP binding"/>
    <property type="evidence" value="ECO:0007669"/>
    <property type="project" value="UniProtKB-UniRule"/>
</dbReference>
<dbReference type="CDD" id="cd14066">
    <property type="entry name" value="STKc_IRAK"/>
    <property type="match status" value="1"/>
</dbReference>
<evidence type="ECO:0000256" key="13">
    <source>
        <dbReference type="ARBA" id="ARBA00023157"/>
    </source>
</evidence>
<dbReference type="CDD" id="cd00303">
    <property type="entry name" value="retropepsin_like"/>
    <property type="match status" value="1"/>
</dbReference>
<dbReference type="PANTHER" id="PTHR47974">
    <property type="entry name" value="OS07G0415500 PROTEIN"/>
    <property type="match status" value="1"/>
</dbReference>
<dbReference type="CDD" id="cd00028">
    <property type="entry name" value="B_lectin"/>
    <property type="match status" value="2"/>
</dbReference>
<dbReference type="SUPFAM" id="SSF56112">
    <property type="entry name" value="Protein kinase-like (PK-like)"/>
    <property type="match status" value="2"/>
</dbReference>
<dbReference type="GO" id="GO:0016020">
    <property type="term" value="C:membrane"/>
    <property type="evidence" value="ECO:0007669"/>
    <property type="project" value="UniProtKB-SubCell"/>
</dbReference>
<evidence type="ECO:0000256" key="2">
    <source>
        <dbReference type="ARBA" id="ARBA00012513"/>
    </source>
</evidence>
<dbReference type="InterPro" id="IPR036426">
    <property type="entry name" value="Bulb-type_lectin_dom_sf"/>
</dbReference>
<sequence length="2256" mass="252954">MANTRSQTGAARGPPDQTASTADQHVRVETVESPPRPQVLGGGPEHVPRINLEDPNPVLTEVTPEMRMLDNVMKAVNEAMSKQQESLMKMLEDRDASHRRNETVGENAGTASGDAEVVVVTEETRITEDKEKEKAKAKGCSYKNFLGCKLPEFRGCSDPVVCMYWLREMEMAFEASECDASQRVKFASHLLKGEALTWWNLTRSSLTPEVYARLSWAEFKKKMLEKYCSERALDKIEDEFRALKKVNNPISFYAKDFLEKLGMVEHLAPDEKSKIKAYSRGLPAEMRSAVRIARVTTLHEAIEESLRMEDDITQARVEGYQDGQKKRFEEAAASARPNKTFQDGKRGGNRDEAKWCSKCRSKHHGPCRRDFPTNPITCGKYGRKGHVARDCMARVPVCYDCKEPGHYRDACPKFKKAITGGSSGSVAKGENPPKVTSRSFQMTAGEAREASDLVSGRFLVNSLPALVLFDTGAERSFVHDTLTKKFTMPTTPLSDALVVEVAGGFLVIVRDCFEGCTIELDGEPFSANLIPMNIGSFDVVLGIDWLRAHDANIGCGKKMVTLPTSRGELITVYGDKKKGTNTTISMVKARKCLAKGCASYLAYVIDTKLEKKEVADVDVVREFPDVFQEDLPGLPPERQVEFHIDLTPGAAPIARTPYRLAPTEMKEMMTQLQELSEKGFIRPSSSPWGAPILFVKKKDGSMRMCIDYRESASASNKANQDHLPRGSSLSADDDSHLITSPDNTFTCGFYGFQTNAYWFAIWFTNSKDRTVVWTANSNTPVNSHGSKVSFRRDGTMVLTDVNGMVVWQTNTTSTDVNRAVLLNTGNLVLKNQKGQVLWQSFDYPTDTLLPSQTLTKSKSLISGSRKGSFQSGYFNLKYDSNNVLTLSYDGPEISSVYWPSPNPGFSVWDYGRTSYNSSRIGVFNDMGVFISSDRWQFSASDMGLGIKRRITMDYDGNLRIYSLNESTGLWLITWQAIAQPCNVHGICGRNGICSIHGDKPECSCPPGYTWSDPSDLTQGCMPPFNKTCGNSTSFGFLEMANTDYYGFDLNFTSPISFEACRDLCLGDCSCEAYNYRLTGEGFCFTKSALFNGYRYPYFPATIYLKVPIGMETREHASILTSSMAACSDGIVMVGSPSMYESSSKKVKWVYLYSFALAIGAVEVLIILLGCWLFYGKNALLVSLEDGYRMISSQFRGFSYQELMKATQNFKVEIGRGGSGAVYKGILEDQRVVAVKRLGDASGGEFWAEVSTIGHINHMNLVRMWGFCSEKKHRLIVYEYVENLSLDKRLFSSSFLQWKERFRVAMGIAKGLAYLHHECLEWVIHCDVKPENILLDDMFEPKIADFGLAKLSERGGQNSEFTRVRGTKGYMAPEWAHNLPITAKVDVYSYGVVVLEMARGIRLSSMIVHEGEEEESELMRFIKVTRKMIQKENALWIEDIIDPRLEGLFNRQQAAKLVEIGLSCVENDRNKRPTMDSAMFVADKVAYDFSKNTLQRGSSLSVDDDSHLITSPDNSFTCGFYNFKRNAYWFAIWFTNSKDRTVVWTANRNTPVNGRGSKVTLRRNGAMVLTDVDGMVVWQTNTTSTDVNSAMLLDTGNLVLKNPKGKILWQSFDYPTDTLLPSQTLTKSKSLISALRRESFESGYFSLSYNSINVLTMIYDGPDISSVYWPSPDPGFNVWAYGRTSYNSSRIAVFDDFGVFNSSDRWQFSALDMGLGIKRRLTMDYDGNLRIYSLNESIGLWILSWQAIAQPCNVHGICGRNGICIYGKKPKCTCPPSYEWSDPTDLSQGCKPTFNKTCTKSTTFGFLELQKTDYYGFDLNFSSPISFEACKDICLGDCRCEAFSYRLTGEGVCFAKSALFNGFKSPNFPGTLYLKVPIGIETTESMSMLATSKPKCIDTTIMLGSPTMYASSNKKVIWVYLYSFASAVGVVEALVLLLGWWLFNTKNELLVNLEYGYRMVSNQFRRFSYQELMKATHDFKVEIGRGGSGAVYKGILQDERVVAVKRLEAVSGGEFLGEVGTIGQINHMNLVRMWGFCSEKNHRLIVYEYVENLSLDKWLFSSSFLQWKERFKVAIGIAKGLAYLHHECLEWVIHCDVKPENILLDGAFEAKIADFGLAKLSQRSGQNSEFSKIRGTKGYMAPEWTRNLPITTKVDVYSYGVVILELVKGFRLSSVMVHEGEEEVSELMRFVKVAKRITQEENESYIEEIIDPRLGGLFSKKQAAKLVEIGLNCVEADRNKRPTMDLVVEALNDCDSV</sequence>
<dbReference type="Gene3D" id="3.10.10.10">
    <property type="entry name" value="HIV Type 1 Reverse Transcriptase, subunit A, domain 1"/>
    <property type="match status" value="1"/>
</dbReference>
<keyword evidence="3" id="KW-0723">Serine/threonine-protein kinase</keyword>
<evidence type="ECO:0000259" key="22">
    <source>
        <dbReference type="SMART" id="SM00181"/>
    </source>
</evidence>
<feature type="domain" description="CCHC-type" evidence="24">
    <location>
        <begin position="377"/>
        <end position="393"/>
    </location>
</feature>
<dbReference type="Pfam" id="PF03732">
    <property type="entry name" value="Retrotrans_gag"/>
    <property type="match status" value="1"/>
</dbReference>
<evidence type="ECO:0000256" key="18">
    <source>
        <dbReference type="PROSITE-ProRule" id="PRU10141"/>
    </source>
</evidence>
<feature type="binding site" evidence="18">
    <location>
        <position position="2004"/>
    </location>
    <ligand>
        <name>ATP</name>
        <dbReference type="ChEBI" id="CHEBI:30616"/>
    </ligand>
</feature>
<dbReference type="SMART" id="SM00343">
    <property type="entry name" value="ZnF_C2HC"/>
    <property type="match status" value="2"/>
</dbReference>
<reference evidence="26" key="1">
    <citation type="submission" date="2023-03" db="EMBL/GenBank/DDBJ databases">
        <title>Chromosome-scale reference genome and RAD-based genetic map of yellow starthistle (Centaurea solstitialis) reveal putative structural variation and QTLs associated with invader traits.</title>
        <authorList>
            <person name="Reatini B."/>
            <person name="Cang F.A."/>
            <person name="Jiang Q."/>
            <person name="Mckibben M.T.W."/>
            <person name="Barker M.S."/>
            <person name="Rieseberg L.H."/>
            <person name="Dlugosch K.M."/>
        </authorList>
    </citation>
    <scope>NUCLEOTIDE SEQUENCE</scope>
    <source>
        <strain evidence="26">CAN-66</strain>
        <tissue evidence="26">Leaf</tissue>
    </source>
</reference>
<feature type="region of interest" description="Disordered" evidence="19">
    <location>
        <begin position="715"/>
        <end position="734"/>
    </location>
</feature>
<evidence type="ECO:0000256" key="5">
    <source>
        <dbReference type="ARBA" id="ARBA00022679"/>
    </source>
</evidence>
<dbReference type="InterPro" id="IPR008271">
    <property type="entry name" value="Ser/Thr_kinase_AS"/>
</dbReference>
<evidence type="ECO:0000256" key="3">
    <source>
        <dbReference type="ARBA" id="ARBA00022527"/>
    </source>
</evidence>
<keyword evidence="27" id="KW-1185">Reference proteome</keyword>
<dbReference type="Gene3D" id="3.30.200.20">
    <property type="entry name" value="Phosphorylase Kinase, domain 1"/>
    <property type="match status" value="2"/>
</dbReference>
<dbReference type="PROSITE" id="PS00108">
    <property type="entry name" value="PROTEIN_KINASE_ST"/>
    <property type="match status" value="2"/>
</dbReference>
<dbReference type="InterPro" id="IPR000858">
    <property type="entry name" value="S_locus_glycoprot_dom"/>
</dbReference>
<keyword evidence="4" id="KW-0245">EGF-like domain</keyword>
<comment type="subcellular location">
    <subcellularLocation>
        <location evidence="1">Membrane</location>
        <topology evidence="1">Single-pass type I membrane protein</topology>
    </subcellularLocation>
</comment>
<evidence type="ECO:0000256" key="19">
    <source>
        <dbReference type="SAM" id="MobiDB-lite"/>
    </source>
</evidence>
<keyword evidence="15" id="KW-0325">Glycoprotein</keyword>
<dbReference type="FunFam" id="2.90.10.10:FF:000007">
    <property type="entry name" value="Serine/threonine-protein kinase"/>
    <property type="match status" value="2"/>
</dbReference>
<keyword evidence="8 18" id="KW-0547">Nucleotide-binding</keyword>
<evidence type="ECO:0000256" key="16">
    <source>
        <dbReference type="ARBA" id="ARBA00047899"/>
    </source>
</evidence>
<gene>
    <name evidence="26" type="ORF">OSB04_025222</name>
</gene>
<feature type="transmembrane region" description="Helical" evidence="20">
    <location>
        <begin position="1148"/>
        <end position="1174"/>
    </location>
</feature>
<keyword evidence="7" id="KW-0732">Signal</keyword>
<evidence type="ECO:0000313" key="26">
    <source>
        <dbReference type="EMBL" id="KAJ9545515.1"/>
    </source>
</evidence>
<dbReference type="GO" id="GO:0004674">
    <property type="term" value="F:protein serine/threonine kinase activity"/>
    <property type="evidence" value="ECO:0007669"/>
    <property type="project" value="UniProtKB-KW"/>
</dbReference>
<dbReference type="InterPro" id="IPR043502">
    <property type="entry name" value="DNA/RNA_pol_sf"/>
</dbReference>
<feature type="region of interest" description="Disordered" evidence="19">
    <location>
        <begin position="1"/>
        <end position="56"/>
    </location>
</feature>
<dbReference type="CDD" id="cd00053">
    <property type="entry name" value="EGF"/>
    <property type="match status" value="1"/>
</dbReference>
<dbReference type="PANTHER" id="PTHR47974:SF4">
    <property type="entry name" value="RECEPTOR-LIKE SERINE_THREONINE-PROTEIN KINASE"/>
    <property type="match status" value="1"/>
</dbReference>
<dbReference type="Gene3D" id="2.90.10.10">
    <property type="entry name" value="Bulb-type lectin domain"/>
    <property type="match status" value="2"/>
</dbReference>
<dbReference type="GO" id="GO:0008270">
    <property type="term" value="F:zinc ion binding"/>
    <property type="evidence" value="ECO:0007669"/>
    <property type="project" value="InterPro"/>
</dbReference>
<dbReference type="Pfam" id="PF08284">
    <property type="entry name" value="RVP_2"/>
    <property type="match status" value="1"/>
</dbReference>
<dbReference type="GO" id="GO:0003676">
    <property type="term" value="F:nucleic acid binding"/>
    <property type="evidence" value="ECO:0007669"/>
    <property type="project" value="InterPro"/>
</dbReference>
<dbReference type="InterPro" id="IPR003609">
    <property type="entry name" value="Pan_app"/>
</dbReference>
<dbReference type="Gene3D" id="1.10.510.10">
    <property type="entry name" value="Transferase(Phosphotransferase) domain 1"/>
    <property type="match status" value="2"/>
</dbReference>
<evidence type="ECO:0000259" key="24">
    <source>
        <dbReference type="SMART" id="SM00343"/>
    </source>
</evidence>
<dbReference type="EC" id="2.7.11.1" evidence="2"/>
<name>A0AA38SZZ5_9ASTR</name>
<dbReference type="Pfam" id="PF00069">
    <property type="entry name" value="Pkinase"/>
    <property type="match status" value="2"/>
</dbReference>
<dbReference type="Pfam" id="PF01453">
    <property type="entry name" value="B_lectin"/>
    <property type="match status" value="2"/>
</dbReference>
<dbReference type="SUPFAM" id="SSF50630">
    <property type="entry name" value="Acid proteases"/>
    <property type="match status" value="1"/>
</dbReference>
<evidence type="ECO:0000256" key="20">
    <source>
        <dbReference type="SAM" id="Phobius"/>
    </source>
</evidence>
<keyword evidence="13" id="KW-1015">Disulfide bond</keyword>
<evidence type="ECO:0000256" key="10">
    <source>
        <dbReference type="ARBA" id="ARBA00022840"/>
    </source>
</evidence>
<dbReference type="CDD" id="cd01098">
    <property type="entry name" value="PAN_AP_plant"/>
    <property type="match status" value="2"/>
</dbReference>
<evidence type="ECO:0000259" key="23">
    <source>
        <dbReference type="SMART" id="SM00220"/>
    </source>
</evidence>
<evidence type="ECO:0000256" key="1">
    <source>
        <dbReference type="ARBA" id="ARBA00004479"/>
    </source>
</evidence>
<keyword evidence="9" id="KW-0418">Kinase</keyword>
<dbReference type="InterPro" id="IPR021109">
    <property type="entry name" value="Peptidase_aspartic_dom_sf"/>
</dbReference>
<comment type="catalytic activity">
    <reaction evidence="16">
        <text>L-threonyl-[protein] + ATP = O-phospho-L-threonyl-[protein] + ADP + H(+)</text>
        <dbReference type="Rhea" id="RHEA:46608"/>
        <dbReference type="Rhea" id="RHEA-COMP:11060"/>
        <dbReference type="Rhea" id="RHEA-COMP:11605"/>
        <dbReference type="ChEBI" id="CHEBI:15378"/>
        <dbReference type="ChEBI" id="CHEBI:30013"/>
        <dbReference type="ChEBI" id="CHEBI:30616"/>
        <dbReference type="ChEBI" id="CHEBI:61977"/>
        <dbReference type="ChEBI" id="CHEBI:456216"/>
        <dbReference type="EC" id="2.7.11.1"/>
    </reaction>
</comment>
<dbReference type="EMBL" id="JARYMX010000006">
    <property type="protein sequence ID" value="KAJ9545515.1"/>
    <property type="molecule type" value="Genomic_DNA"/>
</dbReference>
<dbReference type="PROSITE" id="PS00107">
    <property type="entry name" value="PROTEIN_KINASE_ATP"/>
    <property type="match status" value="2"/>
</dbReference>
<keyword evidence="14" id="KW-0675">Receptor</keyword>
<dbReference type="InterPro" id="IPR000742">
    <property type="entry name" value="EGF"/>
</dbReference>
<evidence type="ECO:0000256" key="6">
    <source>
        <dbReference type="ARBA" id="ARBA00022692"/>
    </source>
</evidence>
<feature type="domain" description="CCHC-type" evidence="24">
    <location>
        <begin position="397"/>
        <end position="413"/>
    </location>
</feature>
<feature type="binding site" evidence="18">
    <location>
        <position position="1235"/>
    </location>
    <ligand>
        <name>ATP</name>
        <dbReference type="ChEBI" id="CHEBI:30616"/>
    </ligand>
</feature>
<evidence type="ECO:0000256" key="14">
    <source>
        <dbReference type="ARBA" id="ARBA00023170"/>
    </source>
</evidence>
<feature type="domain" description="EGF-like" evidence="22">
    <location>
        <begin position="1750"/>
        <end position="1790"/>
    </location>
</feature>
<keyword evidence="10 18" id="KW-0067">ATP-binding</keyword>
<dbReference type="SMART" id="SM00220">
    <property type="entry name" value="S_TKc"/>
    <property type="match status" value="2"/>
</dbReference>
<dbReference type="InterPro" id="IPR000719">
    <property type="entry name" value="Prot_kinase_dom"/>
</dbReference>
<evidence type="ECO:0000256" key="8">
    <source>
        <dbReference type="ARBA" id="ARBA00022741"/>
    </source>
</evidence>
<dbReference type="InterPro" id="IPR005162">
    <property type="entry name" value="Retrotrans_gag_dom"/>
</dbReference>
<dbReference type="Pfam" id="PF08276">
    <property type="entry name" value="PAN_2"/>
    <property type="match status" value="2"/>
</dbReference>
<dbReference type="SUPFAM" id="SSF56672">
    <property type="entry name" value="DNA/RNA polymerases"/>
    <property type="match status" value="1"/>
</dbReference>
<keyword evidence="6 20" id="KW-0812">Transmembrane</keyword>
<evidence type="ECO:0000313" key="27">
    <source>
        <dbReference type="Proteomes" id="UP001172457"/>
    </source>
</evidence>
<dbReference type="GO" id="GO:0048544">
    <property type="term" value="P:recognition of pollen"/>
    <property type="evidence" value="ECO:0007669"/>
    <property type="project" value="InterPro"/>
</dbReference>
<keyword evidence="12 20" id="KW-0472">Membrane</keyword>
<feature type="transmembrane region" description="Helical" evidence="20">
    <location>
        <begin position="1916"/>
        <end position="1942"/>
    </location>
</feature>
<evidence type="ECO:0000256" key="15">
    <source>
        <dbReference type="ARBA" id="ARBA00023180"/>
    </source>
</evidence>
<keyword evidence="5" id="KW-0808">Transferase</keyword>
<evidence type="ECO:0000256" key="7">
    <source>
        <dbReference type="ARBA" id="ARBA00022729"/>
    </source>
</evidence>
<protein>
    <recommendedName>
        <fullName evidence="2">non-specific serine/threonine protein kinase</fullName>
        <ecNumber evidence="2">2.7.11.1</ecNumber>
    </recommendedName>
</protein>
<dbReference type="Proteomes" id="UP001172457">
    <property type="component" value="Chromosome 6"/>
</dbReference>
<organism evidence="26 27">
    <name type="scientific">Centaurea solstitialis</name>
    <name type="common">yellow star-thistle</name>
    <dbReference type="NCBI Taxonomy" id="347529"/>
    <lineage>
        <taxon>Eukaryota</taxon>
        <taxon>Viridiplantae</taxon>
        <taxon>Streptophyta</taxon>
        <taxon>Embryophyta</taxon>
        <taxon>Tracheophyta</taxon>
        <taxon>Spermatophyta</taxon>
        <taxon>Magnoliopsida</taxon>
        <taxon>eudicotyledons</taxon>
        <taxon>Gunneridae</taxon>
        <taxon>Pentapetalae</taxon>
        <taxon>asterids</taxon>
        <taxon>campanulids</taxon>
        <taxon>Asterales</taxon>
        <taxon>Asteraceae</taxon>
        <taxon>Carduoideae</taxon>
        <taxon>Cardueae</taxon>
        <taxon>Centaureinae</taxon>
        <taxon>Centaurea</taxon>
    </lineage>
</organism>
<evidence type="ECO:0000256" key="12">
    <source>
        <dbReference type="ARBA" id="ARBA00023136"/>
    </source>
</evidence>
<dbReference type="Gene3D" id="4.10.60.10">
    <property type="entry name" value="Zinc finger, CCHC-type"/>
    <property type="match status" value="1"/>
</dbReference>
<evidence type="ECO:0000256" key="9">
    <source>
        <dbReference type="ARBA" id="ARBA00022777"/>
    </source>
</evidence>
<dbReference type="InterPro" id="IPR011009">
    <property type="entry name" value="Kinase-like_dom_sf"/>
</dbReference>
<dbReference type="InterPro" id="IPR001480">
    <property type="entry name" value="Bulb-type_lectin_dom"/>
</dbReference>
<keyword evidence="11 20" id="KW-1133">Transmembrane helix</keyword>
<dbReference type="SUPFAM" id="SSF57756">
    <property type="entry name" value="Retrovirus zinc finger-like domains"/>
    <property type="match status" value="1"/>
</dbReference>
<dbReference type="SMART" id="SM00108">
    <property type="entry name" value="B_lectin"/>
    <property type="match status" value="2"/>
</dbReference>
<dbReference type="Gene3D" id="2.40.70.10">
    <property type="entry name" value="Acid Proteases"/>
    <property type="match status" value="1"/>
</dbReference>
<feature type="domain" description="Protein kinase" evidence="23">
    <location>
        <begin position="1976"/>
        <end position="2250"/>
    </location>
</feature>
<comment type="catalytic activity">
    <reaction evidence="17">
        <text>L-seryl-[protein] + ATP = O-phospho-L-seryl-[protein] + ADP + H(+)</text>
        <dbReference type="Rhea" id="RHEA:17989"/>
        <dbReference type="Rhea" id="RHEA-COMP:9863"/>
        <dbReference type="Rhea" id="RHEA-COMP:11604"/>
        <dbReference type="ChEBI" id="CHEBI:15378"/>
        <dbReference type="ChEBI" id="CHEBI:29999"/>
        <dbReference type="ChEBI" id="CHEBI:30616"/>
        <dbReference type="ChEBI" id="CHEBI:83421"/>
        <dbReference type="ChEBI" id="CHEBI:456216"/>
        <dbReference type="EC" id="2.7.11.1"/>
    </reaction>
</comment>
<accession>A0AA38SZZ5</accession>
<evidence type="ECO:0000259" key="25">
    <source>
        <dbReference type="SMART" id="SM00473"/>
    </source>
</evidence>
<dbReference type="SUPFAM" id="SSF51110">
    <property type="entry name" value="alpha-D-mannose-specific plant lectins"/>
    <property type="match status" value="2"/>
</dbReference>
<dbReference type="InterPro" id="IPR017441">
    <property type="entry name" value="Protein_kinase_ATP_BS"/>
</dbReference>
<dbReference type="InterPro" id="IPR036875">
    <property type="entry name" value="Znf_CCHC_sf"/>
</dbReference>
<feature type="domain" description="Protein kinase" evidence="23">
    <location>
        <begin position="1207"/>
        <end position="1480"/>
    </location>
</feature>
<feature type="domain" description="Apple" evidence="25">
    <location>
        <begin position="1800"/>
        <end position="1875"/>
    </location>
</feature>
<feature type="domain" description="Bulb-type lectin" evidence="21">
    <location>
        <begin position="1490"/>
        <end position="1614"/>
    </location>
</feature>